<gene>
    <name evidence="2" type="ORF">CSOJ01_13644</name>
</gene>
<keyword evidence="1" id="KW-0812">Transmembrane</keyword>
<evidence type="ECO:0000256" key="1">
    <source>
        <dbReference type="SAM" id="Phobius"/>
    </source>
</evidence>
<keyword evidence="1" id="KW-1133">Transmembrane helix</keyword>
<comment type="caution">
    <text evidence="2">The sequence shown here is derived from an EMBL/GenBank/DDBJ whole genome shotgun (WGS) entry which is preliminary data.</text>
</comment>
<accession>A0A8H6ISG8</accession>
<dbReference type="AlphaFoldDB" id="A0A8H6ISG8"/>
<reference evidence="2 3" key="1">
    <citation type="journal article" date="2020" name="Phytopathology">
        <title>Genome Sequence Resources of Colletotrichum truncatum, C. plurivorum, C. musicola, and C. sojae: Four Species Pathogenic to Soybean (Glycine max).</title>
        <authorList>
            <person name="Rogerio F."/>
            <person name="Boufleur T.R."/>
            <person name="Ciampi-Guillardi M."/>
            <person name="Sukno S.A."/>
            <person name="Thon M.R."/>
            <person name="Massola Junior N.S."/>
            <person name="Baroncelli R."/>
        </authorList>
    </citation>
    <scope>NUCLEOTIDE SEQUENCE [LARGE SCALE GENOMIC DNA]</scope>
    <source>
        <strain evidence="2 3">LFN0009</strain>
    </source>
</reference>
<keyword evidence="3" id="KW-1185">Reference proteome</keyword>
<proteinExistence type="predicted"/>
<keyword evidence="1" id="KW-0472">Membrane</keyword>
<sequence length="380" mass="43219">MKPFTRSHIHFNGDPRDTELCKAFWPELSAAQYSANQYAILAEHIRDELSQAKGSLSAFNGTTPTASNHDKVARILVSVQERASESREDVLSYLKDTFASPETPVSQVLQVMCLAASLITMVRISGTKHRTSAGRPERRAYWKPGTSLRTIASESLQSGASGVLRDQPIEHRLTMSYLAAYYGYEVIWIHSLNDHLEVDRKLKTVKVFQHKIWLAAHFEPNDRLITPNEAICEALDTLNLLFPHSDRRTESFLEERDRPFYSLGYLRRDRNLNLSCYPIWGNKIQELLEVMKGRRSGLWQFLPSPHQLNMLESANFWIAVFVAGLAVISFVFGIFAVIYAKESLDISKESLRLTELEYRLSLVQACSDPESAPLLPDWCP</sequence>
<dbReference type="Proteomes" id="UP000652219">
    <property type="component" value="Unassembled WGS sequence"/>
</dbReference>
<dbReference type="EMBL" id="WIGN01000406">
    <property type="protein sequence ID" value="KAF6794627.1"/>
    <property type="molecule type" value="Genomic_DNA"/>
</dbReference>
<name>A0A8H6ISG8_9PEZI</name>
<evidence type="ECO:0000313" key="3">
    <source>
        <dbReference type="Proteomes" id="UP000652219"/>
    </source>
</evidence>
<evidence type="ECO:0000313" key="2">
    <source>
        <dbReference type="EMBL" id="KAF6794627.1"/>
    </source>
</evidence>
<protein>
    <submittedName>
        <fullName evidence="2">Uncharacterized protein</fullName>
    </submittedName>
</protein>
<feature type="transmembrane region" description="Helical" evidence="1">
    <location>
        <begin position="316"/>
        <end position="340"/>
    </location>
</feature>
<organism evidence="2 3">
    <name type="scientific">Colletotrichum sojae</name>
    <dbReference type="NCBI Taxonomy" id="2175907"/>
    <lineage>
        <taxon>Eukaryota</taxon>
        <taxon>Fungi</taxon>
        <taxon>Dikarya</taxon>
        <taxon>Ascomycota</taxon>
        <taxon>Pezizomycotina</taxon>
        <taxon>Sordariomycetes</taxon>
        <taxon>Hypocreomycetidae</taxon>
        <taxon>Glomerellales</taxon>
        <taxon>Glomerellaceae</taxon>
        <taxon>Colletotrichum</taxon>
        <taxon>Colletotrichum orchidearum species complex</taxon>
    </lineage>
</organism>